<evidence type="ECO:0000256" key="1">
    <source>
        <dbReference type="ARBA" id="ARBA00022723"/>
    </source>
</evidence>
<dbReference type="CDD" id="cd13900">
    <property type="entry name" value="CuRO_3_Tth-MCO_like"/>
    <property type="match status" value="1"/>
</dbReference>
<proteinExistence type="predicted"/>
<dbReference type="EMBL" id="JAZDRP010000005">
    <property type="protein sequence ID" value="MEE2526500.1"/>
    <property type="molecule type" value="Genomic_DNA"/>
</dbReference>
<accession>A0ABU7LRJ2</accession>
<dbReference type="PROSITE" id="PS00080">
    <property type="entry name" value="MULTICOPPER_OXIDASE2"/>
    <property type="match status" value="1"/>
</dbReference>
<dbReference type="InterPro" id="IPR033138">
    <property type="entry name" value="Cu_oxidase_CS"/>
</dbReference>
<keyword evidence="6" id="KW-1185">Reference proteome</keyword>
<name>A0ABU7LRJ2_9PROT</name>
<dbReference type="Pfam" id="PF07732">
    <property type="entry name" value="Cu-oxidase_3"/>
    <property type="match status" value="1"/>
</dbReference>
<dbReference type="Pfam" id="PF07731">
    <property type="entry name" value="Cu-oxidase_2"/>
    <property type="match status" value="1"/>
</dbReference>
<dbReference type="InterPro" id="IPR002355">
    <property type="entry name" value="Cu_oxidase_Cu_BS"/>
</dbReference>
<dbReference type="InterPro" id="IPR008972">
    <property type="entry name" value="Cupredoxin"/>
</dbReference>
<dbReference type="PROSITE" id="PS00079">
    <property type="entry name" value="MULTICOPPER_OXIDASE1"/>
    <property type="match status" value="1"/>
</dbReference>
<reference evidence="5 6" key="1">
    <citation type="submission" date="2024-01" db="EMBL/GenBank/DDBJ databases">
        <title>Hyphobacterium bacterium isolated from marine sediment.</title>
        <authorList>
            <person name="Zhao S."/>
        </authorList>
    </citation>
    <scope>NUCLEOTIDE SEQUENCE [LARGE SCALE GENOMIC DNA]</scope>
    <source>
        <strain evidence="6">HN65</strain>
    </source>
</reference>
<evidence type="ECO:0000256" key="2">
    <source>
        <dbReference type="ARBA" id="ARBA00023002"/>
    </source>
</evidence>
<dbReference type="CDD" id="cd13853">
    <property type="entry name" value="CuRO_1_Tth-MCO_like"/>
    <property type="match status" value="1"/>
</dbReference>
<protein>
    <submittedName>
        <fullName evidence="5">Multicopper oxidase family protein</fullName>
    </submittedName>
</protein>
<dbReference type="InterPro" id="IPR045087">
    <property type="entry name" value="Cu-oxidase_fam"/>
</dbReference>
<evidence type="ECO:0000259" key="4">
    <source>
        <dbReference type="Pfam" id="PF07732"/>
    </source>
</evidence>
<dbReference type="InterPro" id="IPR011706">
    <property type="entry name" value="Cu-oxidase_C"/>
</dbReference>
<dbReference type="PROSITE" id="PS51257">
    <property type="entry name" value="PROKAR_LIPOPROTEIN"/>
    <property type="match status" value="1"/>
</dbReference>
<keyword evidence="1" id="KW-0479">Metal-binding</keyword>
<evidence type="ECO:0000313" key="5">
    <source>
        <dbReference type="EMBL" id="MEE2526500.1"/>
    </source>
</evidence>
<comment type="caution">
    <text evidence="5">The sequence shown here is derived from an EMBL/GenBank/DDBJ whole genome shotgun (WGS) entry which is preliminary data.</text>
</comment>
<dbReference type="PANTHER" id="PTHR11709:SF518">
    <property type="entry name" value="MULTICOPPER OXIDASE"/>
    <property type="match status" value="1"/>
</dbReference>
<gene>
    <name evidence="5" type="ORF">V0U79_08990</name>
</gene>
<feature type="domain" description="Plastocyanin-like" evidence="4">
    <location>
        <begin position="65"/>
        <end position="172"/>
    </location>
</feature>
<dbReference type="PANTHER" id="PTHR11709">
    <property type="entry name" value="MULTI-COPPER OXIDASE"/>
    <property type="match status" value="1"/>
</dbReference>
<evidence type="ECO:0000259" key="3">
    <source>
        <dbReference type="Pfam" id="PF07731"/>
    </source>
</evidence>
<evidence type="ECO:0000313" key="6">
    <source>
        <dbReference type="Proteomes" id="UP001354971"/>
    </source>
</evidence>
<keyword evidence="2" id="KW-0560">Oxidoreductase</keyword>
<feature type="domain" description="Plastocyanin-like" evidence="3">
    <location>
        <begin position="471"/>
        <end position="591"/>
    </location>
</feature>
<dbReference type="Gene3D" id="2.60.40.420">
    <property type="entry name" value="Cupredoxins - blue copper proteins"/>
    <property type="match status" value="3"/>
</dbReference>
<sequence>MTNKWVAVAVCGFLSACGDNQVESSGAPSYELSVERVRGEIFNPWTLETDQLELRAYRGEGQETFGAPTMRVRPGEVLRLGVQNNLPECTEEQTARHECFNVTNIHTHGLWVSPGGNSDNVNISINPGSRFDFEFAIPPEHPAGTFWYHPHTHGSTTIQLGSGMAGALIIEGDRVPTAETPGDIDILLFDEDARPLPEHILMIGQIQYACFNEEGRPRGWETLTRETPLSEIPPWTCGEDEVGTVERLSQIGPFRELMSGRVLTLNGLVQPTLEGFEAGRFERLRMVHAGLRRSARMTVRRLADDAPALAETPRAEHASWIGQYCTGEAQELFQFADDGLTRAGMRQVHRADMYPGARMDVLVRFDEPGDYCLINDQTGPRQPEDYRILGLLEVGGETVAENDARTALTELLVNGAIRAIDDPDVRASVISDLQDDLRLSHFEWHEPVTDEELTGYQTAIMSIVEHEGGATLSIDGQPFDHRRIDRVLTLGAVEEWEVTANLGRHPFHIHVNPFQVVSVVNENGEDVTDPTTDAYDAEYAGMIGGWRDTIIVKRNYTVRLRTRYRRFIGDFFVHCHFASHGDEGMMQYVRVALPGTEHREVPMGQH</sequence>
<dbReference type="Proteomes" id="UP001354971">
    <property type="component" value="Unassembled WGS sequence"/>
</dbReference>
<dbReference type="SUPFAM" id="SSF49503">
    <property type="entry name" value="Cupredoxins"/>
    <property type="match status" value="2"/>
</dbReference>
<organism evidence="5 6">
    <name type="scientific">Hyphobacterium lacteum</name>
    <dbReference type="NCBI Taxonomy" id="3116575"/>
    <lineage>
        <taxon>Bacteria</taxon>
        <taxon>Pseudomonadati</taxon>
        <taxon>Pseudomonadota</taxon>
        <taxon>Alphaproteobacteria</taxon>
        <taxon>Maricaulales</taxon>
        <taxon>Maricaulaceae</taxon>
        <taxon>Hyphobacterium</taxon>
    </lineage>
</organism>
<dbReference type="InterPro" id="IPR011707">
    <property type="entry name" value="Cu-oxidase-like_N"/>
</dbReference>
<dbReference type="RefSeq" id="WP_330199164.1">
    <property type="nucleotide sequence ID" value="NZ_JAZDRP010000005.1"/>
</dbReference>